<keyword evidence="1" id="KW-1133">Transmembrane helix</keyword>
<dbReference type="RefSeq" id="WP_118031228.1">
    <property type="nucleotide sequence ID" value="NZ_QSFV01000107.1"/>
</dbReference>
<evidence type="ECO:0008006" key="4">
    <source>
        <dbReference type="Google" id="ProtNLM"/>
    </source>
</evidence>
<protein>
    <recommendedName>
        <fullName evidence="4">RHS repeat-associated core domain-containing protein</fullName>
    </recommendedName>
</protein>
<dbReference type="EMBL" id="QSFV01000107">
    <property type="protein sequence ID" value="RHA73372.1"/>
    <property type="molecule type" value="Genomic_DNA"/>
</dbReference>
<gene>
    <name evidence="2" type="ORF">DW918_12925</name>
</gene>
<sequence>MADSILGYNLYVYCLGNPVNNIDPDGRFALIITLISYTALAKLVIAGIAIVAAAAILTDPYVKRSLNDAITALGASAKNLCKSVATCVDDALTKARKKSRNNKYEVHHIVAQTAAKASATRLLLKKVNISVQSSLNKVSIKYNLHRHLHTDAYYIAVHTLLKKAEGSYAKTTKTLTFIKALLLAASLKTP</sequence>
<keyword evidence="1" id="KW-0812">Transmembrane</keyword>
<feature type="transmembrane region" description="Helical" evidence="1">
    <location>
        <begin position="28"/>
        <end position="57"/>
    </location>
</feature>
<evidence type="ECO:0000313" key="2">
    <source>
        <dbReference type="EMBL" id="RHA73372.1"/>
    </source>
</evidence>
<organism evidence="2 3">
    <name type="scientific">Eubacterium ventriosum</name>
    <dbReference type="NCBI Taxonomy" id="39496"/>
    <lineage>
        <taxon>Bacteria</taxon>
        <taxon>Bacillati</taxon>
        <taxon>Bacillota</taxon>
        <taxon>Clostridia</taxon>
        <taxon>Eubacteriales</taxon>
        <taxon>Eubacteriaceae</taxon>
        <taxon>Eubacterium</taxon>
    </lineage>
</organism>
<dbReference type="Pfam" id="PF14412">
    <property type="entry name" value="AHH"/>
    <property type="match status" value="1"/>
</dbReference>
<accession>A0A413SW47</accession>
<evidence type="ECO:0000313" key="3">
    <source>
        <dbReference type="Proteomes" id="UP000285740"/>
    </source>
</evidence>
<dbReference type="Proteomes" id="UP000285740">
    <property type="component" value="Unassembled WGS sequence"/>
</dbReference>
<evidence type="ECO:0000256" key="1">
    <source>
        <dbReference type="SAM" id="Phobius"/>
    </source>
</evidence>
<dbReference type="AlphaFoldDB" id="A0A413SW47"/>
<proteinExistence type="predicted"/>
<name>A0A413SW47_9FIRM</name>
<comment type="caution">
    <text evidence="2">The sequence shown here is derived from an EMBL/GenBank/DDBJ whole genome shotgun (WGS) entry which is preliminary data.</text>
</comment>
<dbReference type="InterPro" id="IPR032871">
    <property type="entry name" value="AHH_dom_containing"/>
</dbReference>
<reference evidence="2 3" key="1">
    <citation type="submission" date="2018-08" db="EMBL/GenBank/DDBJ databases">
        <title>A genome reference for cultivated species of the human gut microbiota.</title>
        <authorList>
            <person name="Zou Y."/>
            <person name="Xue W."/>
            <person name="Luo G."/>
        </authorList>
    </citation>
    <scope>NUCLEOTIDE SEQUENCE [LARGE SCALE GENOMIC DNA]</scope>
    <source>
        <strain evidence="2 3">AM42-30</strain>
    </source>
</reference>
<keyword evidence="1" id="KW-0472">Membrane</keyword>